<dbReference type="Proteomes" id="UP000199645">
    <property type="component" value="Unassembled WGS sequence"/>
</dbReference>
<keyword evidence="1" id="KW-0812">Transmembrane</keyword>
<protein>
    <submittedName>
        <fullName evidence="2">Uncharacterized protein</fullName>
    </submittedName>
</protein>
<proteinExistence type="predicted"/>
<sequence length="97" mass="10150">MDIDWITSWTVAPEMGAGSSFLSGTVPRVAPRPWMTSAPRTAPAGMLSGATATTITAAIAPATVSTVCVLFFRFRHQASSESSTLMVSSPMFHASVS</sequence>
<name>A0A1I2FME4_9ACTN</name>
<feature type="transmembrane region" description="Helical" evidence="1">
    <location>
        <begin position="44"/>
        <end position="72"/>
    </location>
</feature>
<evidence type="ECO:0000313" key="3">
    <source>
        <dbReference type="Proteomes" id="UP000199645"/>
    </source>
</evidence>
<organism evidence="2 3">
    <name type="scientific">Actinoplanes philippinensis</name>
    <dbReference type="NCBI Taxonomy" id="35752"/>
    <lineage>
        <taxon>Bacteria</taxon>
        <taxon>Bacillati</taxon>
        <taxon>Actinomycetota</taxon>
        <taxon>Actinomycetes</taxon>
        <taxon>Micromonosporales</taxon>
        <taxon>Micromonosporaceae</taxon>
        <taxon>Actinoplanes</taxon>
    </lineage>
</organism>
<accession>A0A1I2FME4</accession>
<keyword evidence="1" id="KW-0472">Membrane</keyword>
<keyword evidence="1" id="KW-1133">Transmembrane helix</keyword>
<dbReference type="AlphaFoldDB" id="A0A1I2FME4"/>
<reference evidence="2 3" key="1">
    <citation type="submission" date="2016-10" db="EMBL/GenBank/DDBJ databases">
        <authorList>
            <person name="de Groot N.N."/>
        </authorList>
    </citation>
    <scope>NUCLEOTIDE SEQUENCE [LARGE SCALE GENOMIC DNA]</scope>
    <source>
        <strain evidence="2 3">DSM 43019</strain>
    </source>
</reference>
<keyword evidence="3" id="KW-1185">Reference proteome</keyword>
<evidence type="ECO:0000313" key="2">
    <source>
        <dbReference type="EMBL" id="SFF05948.1"/>
    </source>
</evidence>
<dbReference type="EMBL" id="FONV01000005">
    <property type="protein sequence ID" value="SFF05948.1"/>
    <property type="molecule type" value="Genomic_DNA"/>
</dbReference>
<evidence type="ECO:0000256" key="1">
    <source>
        <dbReference type="SAM" id="Phobius"/>
    </source>
</evidence>
<dbReference type="STRING" id="35752.SAMN05421541_105490"/>
<gene>
    <name evidence="2" type="ORF">SAMN05421541_105490</name>
</gene>